<accession>A0A316FZF3</accession>
<gene>
    <name evidence="1" type="ORF">C8D95_11350</name>
</gene>
<dbReference type="EMBL" id="QGGV01000013">
    <property type="protein sequence ID" value="PWK53525.1"/>
    <property type="molecule type" value="Genomic_DNA"/>
</dbReference>
<organism evidence="1 2">
    <name type="scientific">Silicimonas algicola</name>
    <dbReference type="NCBI Taxonomy" id="1826607"/>
    <lineage>
        <taxon>Bacteria</taxon>
        <taxon>Pseudomonadati</taxon>
        <taxon>Pseudomonadota</taxon>
        <taxon>Alphaproteobacteria</taxon>
        <taxon>Rhodobacterales</taxon>
        <taxon>Paracoccaceae</taxon>
    </lineage>
</organism>
<dbReference type="InterPro" id="IPR014917">
    <property type="entry name" value="DUF1800"/>
</dbReference>
<dbReference type="Proteomes" id="UP000245390">
    <property type="component" value="Unassembled WGS sequence"/>
</dbReference>
<keyword evidence="2" id="KW-1185">Reference proteome</keyword>
<dbReference type="AlphaFoldDB" id="A0A316FZF3"/>
<sequence length="283" mass="31870">MTRAVFSEKQLREVMALFWANHFHAAYKDSSRIHLQMFDDRAFYQENAFGQFRDLLVYSARSPLMAQFLDNDESSAGSLNENYARELLELHTLGARADYTEQDISEVARIFTGWHYAEIEQANSAAIPRFEFRYRPLRHDNGDKMLSFHPGVIIGRDGNEGYQEGRQLLAYLAAHPATSSFVCGKIVQLLVADVPPQHFVDVCSITWMVTDGDIRSVLEAILKDPSYITTVEYQRNKGKTPFEYSASVARFLALSPEASQVRDLAMILPGGSDGLELFPAAGT</sequence>
<protein>
    <submittedName>
        <fullName evidence="1">Uncharacterized protein DUF1800</fullName>
    </submittedName>
</protein>
<dbReference type="RefSeq" id="WP_164721719.1">
    <property type="nucleotide sequence ID" value="NZ_CP034588.1"/>
</dbReference>
<proteinExistence type="predicted"/>
<name>A0A316FZF3_9RHOB</name>
<evidence type="ECO:0000313" key="2">
    <source>
        <dbReference type="Proteomes" id="UP000245390"/>
    </source>
</evidence>
<reference evidence="1 2" key="1">
    <citation type="submission" date="2018-05" db="EMBL/GenBank/DDBJ databases">
        <title>Genomic Encyclopedia of Type Strains, Phase IV (KMG-IV): sequencing the most valuable type-strain genomes for metagenomic binning, comparative biology and taxonomic classification.</title>
        <authorList>
            <person name="Goeker M."/>
        </authorList>
    </citation>
    <scope>NUCLEOTIDE SEQUENCE [LARGE SCALE GENOMIC DNA]</scope>
    <source>
        <strain evidence="1 2">DSM 103371</strain>
    </source>
</reference>
<comment type="caution">
    <text evidence="1">The sequence shown here is derived from an EMBL/GenBank/DDBJ whole genome shotgun (WGS) entry which is preliminary data.</text>
</comment>
<evidence type="ECO:0000313" key="1">
    <source>
        <dbReference type="EMBL" id="PWK53525.1"/>
    </source>
</evidence>
<dbReference type="Pfam" id="PF08811">
    <property type="entry name" value="DUF1800"/>
    <property type="match status" value="1"/>
</dbReference>